<evidence type="ECO:0000256" key="9">
    <source>
        <dbReference type="ARBA" id="ARBA00023136"/>
    </source>
</evidence>
<dbReference type="InterPro" id="IPR038072">
    <property type="entry name" value="GspK_central_sf"/>
</dbReference>
<dbReference type="InterPro" id="IPR049031">
    <property type="entry name" value="T2SSK_SAM-like_1st"/>
</dbReference>
<dbReference type="EMBL" id="CP116805">
    <property type="protein sequence ID" value="WCL53741.1"/>
    <property type="molecule type" value="Genomic_DNA"/>
</dbReference>
<dbReference type="Gene3D" id="3.30.1300.30">
    <property type="entry name" value="GSPII I/J protein-like"/>
    <property type="match status" value="1"/>
</dbReference>
<dbReference type="Gene3D" id="1.10.40.60">
    <property type="entry name" value="EpsJ-like"/>
    <property type="match status" value="2"/>
</dbReference>
<keyword evidence="7" id="KW-0653">Protein transport</keyword>
<dbReference type="Pfam" id="PF21687">
    <property type="entry name" value="T2SSK_1st"/>
    <property type="match status" value="1"/>
</dbReference>
<dbReference type="InterPro" id="IPR049179">
    <property type="entry name" value="T2SSK_SAM-like_2nd"/>
</dbReference>
<dbReference type="Proteomes" id="UP001217500">
    <property type="component" value="Chromosome"/>
</dbReference>
<evidence type="ECO:0000256" key="4">
    <source>
        <dbReference type="ARBA" id="ARBA00022475"/>
    </source>
</evidence>
<dbReference type="SUPFAM" id="SSF54523">
    <property type="entry name" value="Pili subunits"/>
    <property type="match status" value="1"/>
</dbReference>
<dbReference type="GO" id="GO:0009306">
    <property type="term" value="P:protein secretion"/>
    <property type="evidence" value="ECO:0007669"/>
    <property type="project" value="InterPro"/>
</dbReference>
<dbReference type="PIRSF" id="PIRSF002786">
    <property type="entry name" value="XcpX"/>
    <property type="match status" value="1"/>
</dbReference>
<evidence type="ECO:0000256" key="6">
    <source>
        <dbReference type="ARBA" id="ARBA00022692"/>
    </source>
</evidence>
<dbReference type="Pfam" id="PF03934">
    <property type="entry name" value="T2SSK"/>
    <property type="match status" value="1"/>
</dbReference>
<evidence type="ECO:0000256" key="2">
    <source>
        <dbReference type="ARBA" id="ARBA00007246"/>
    </source>
</evidence>
<sequence>MKPEAPMANDRGAVLITVLLMVALMSVIAVGLSGRVSALIARQHLIETGSAAREAALSAETLAKAVLRQSFALNNNRTTLDAPWARPAHFMTEAGRIDGQISDGGNCFNLNSLVSGEGSIRQSNPAAQAEFARLMALLGLNPAEAEAIAAAAADWIDGDTRPNPRGAEDYDYMAASVPHRAGNTLMADVSEFRAVKGVTPAVYSLLRPYLCALPVTDPAPLNVNTLMPAAAPVVAALFPTDPDLGRIMDAIASRPAAGYGAPEEFWRLPPFRSLTVGDEIKARTSVRSRFFMLVAAVSHADARITLTALFDATGKDDVRLVSRRFGDEE</sequence>
<evidence type="ECO:0000256" key="7">
    <source>
        <dbReference type="ARBA" id="ARBA00022927"/>
    </source>
</evidence>
<dbReference type="KEGG" id="gso:PH603_14465"/>
<name>A0AAE9XP42_9PROT</name>
<keyword evidence="3 10" id="KW-0813">Transport</keyword>
<accession>A0AAE9XP42</accession>
<evidence type="ECO:0000256" key="11">
    <source>
        <dbReference type="SAM" id="Phobius"/>
    </source>
</evidence>
<keyword evidence="5 10" id="KW-0997">Cell inner membrane</keyword>
<feature type="domain" description="T2SS protein K first SAM-like" evidence="13">
    <location>
        <begin position="106"/>
        <end position="214"/>
    </location>
</feature>
<evidence type="ECO:0000256" key="10">
    <source>
        <dbReference type="PIRNR" id="PIRNR002786"/>
    </source>
</evidence>
<evidence type="ECO:0000256" key="5">
    <source>
        <dbReference type="ARBA" id="ARBA00022519"/>
    </source>
</evidence>
<evidence type="ECO:0000256" key="8">
    <source>
        <dbReference type="ARBA" id="ARBA00022989"/>
    </source>
</evidence>
<dbReference type="InterPro" id="IPR005628">
    <property type="entry name" value="GspK"/>
</dbReference>
<dbReference type="GO" id="GO:0005886">
    <property type="term" value="C:plasma membrane"/>
    <property type="evidence" value="ECO:0007669"/>
    <property type="project" value="UniProtKB-SubCell"/>
</dbReference>
<dbReference type="NCBIfam" id="NF037980">
    <property type="entry name" value="T2SS_GspK"/>
    <property type="match status" value="1"/>
</dbReference>
<keyword evidence="8 11" id="KW-1133">Transmembrane helix</keyword>
<feature type="domain" description="T2SS protein K second SAM-like" evidence="12">
    <location>
        <begin position="221"/>
        <end position="284"/>
    </location>
</feature>
<keyword evidence="9 10" id="KW-0472">Membrane</keyword>
<dbReference type="RefSeq" id="WP_289503305.1">
    <property type="nucleotide sequence ID" value="NZ_CP116805.1"/>
</dbReference>
<dbReference type="InterPro" id="IPR045584">
    <property type="entry name" value="Pilin-like"/>
</dbReference>
<feature type="transmembrane region" description="Helical" evidence="11">
    <location>
        <begin position="12"/>
        <end position="32"/>
    </location>
</feature>
<dbReference type="PANTHER" id="PTHR38831">
    <property type="entry name" value="TYPE II SECRETION SYSTEM PROTEIN K"/>
    <property type="match status" value="1"/>
</dbReference>
<evidence type="ECO:0000313" key="14">
    <source>
        <dbReference type="EMBL" id="WCL53741.1"/>
    </source>
</evidence>
<dbReference type="PANTHER" id="PTHR38831:SF1">
    <property type="entry name" value="TYPE II SECRETION SYSTEM PROTEIN K-RELATED"/>
    <property type="match status" value="1"/>
</dbReference>
<keyword evidence="15" id="KW-1185">Reference proteome</keyword>
<dbReference type="SUPFAM" id="SSF158544">
    <property type="entry name" value="GspK insert domain-like"/>
    <property type="match status" value="2"/>
</dbReference>
<keyword evidence="6 11" id="KW-0812">Transmembrane</keyword>
<evidence type="ECO:0000256" key="3">
    <source>
        <dbReference type="ARBA" id="ARBA00022448"/>
    </source>
</evidence>
<keyword evidence="4 10" id="KW-1003">Cell membrane</keyword>
<comment type="similarity">
    <text evidence="2 10">Belongs to the GSP K family.</text>
</comment>
<evidence type="ECO:0000256" key="1">
    <source>
        <dbReference type="ARBA" id="ARBA00004533"/>
    </source>
</evidence>
<protein>
    <recommendedName>
        <fullName evidence="10">Type II secretion system protein K</fullName>
    </recommendedName>
</protein>
<evidence type="ECO:0000259" key="12">
    <source>
        <dbReference type="Pfam" id="PF03934"/>
    </source>
</evidence>
<evidence type="ECO:0000313" key="15">
    <source>
        <dbReference type="Proteomes" id="UP001217500"/>
    </source>
</evidence>
<proteinExistence type="inferred from homology"/>
<dbReference type="AlphaFoldDB" id="A0AAE9XP42"/>
<gene>
    <name evidence="14" type="primary">gspK</name>
    <name evidence="14" type="ORF">PH603_14465</name>
</gene>
<evidence type="ECO:0000259" key="13">
    <source>
        <dbReference type="Pfam" id="PF21687"/>
    </source>
</evidence>
<reference evidence="14" key="1">
    <citation type="submission" date="2023-01" db="EMBL/GenBank/DDBJ databases">
        <title>The genome sequence of Kordiimonadaceae bacterium 6D33.</title>
        <authorList>
            <person name="Liu Y."/>
        </authorList>
    </citation>
    <scope>NUCLEOTIDE SEQUENCE</scope>
    <source>
        <strain evidence="14">6D33</strain>
    </source>
</reference>
<organism evidence="14 15">
    <name type="scientific">Gimibacter soli</name>
    <dbReference type="NCBI Taxonomy" id="3024400"/>
    <lineage>
        <taxon>Bacteria</taxon>
        <taxon>Pseudomonadati</taxon>
        <taxon>Pseudomonadota</taxon>
        <taxon>Alphaproteobacteria</taxon>
        <taxon>Kordiimonadales</taxon>
        <taxon>Temperatibacteraceae</taxon>
        <taxon>Gimibacter</taxon>
    </lineage>
</organism>
<comment type="subcellular location">
    <subcellularLocation>
        <location evidence="1 10">Cell inner membrane</location>
    </subcellularLocation>
</comment>